<keyword evidence="6" id="KW-0804">Transcription</keyword>
<feature type="domain" description="Bromo" evidence="10">
    <location>
        <begin position="286"/>
        <end position="327"/>
    </location>
</feature>
<reference evidence="11" key="1">
    <citation type="submission" date="2023-09" db="UniProtKB">
        <authorList>
            <consortium name="Ensembl"/>
        </authorList>
    </citation>
    <scope>IDENTIFICATION</scope>
</reference>
<accession>A0A8C0XDZ7</accession>
<dbReference type="PANTHER" id="PTHR22880:SF175">
    <property type="entry name" value="BROMODOMAIN TESTIS-SPECIFIC PROTEIN"/>
    <property type="match status" value="1"/>
</dbReference>
<evidence type="ECO:0000256" key="4">
    <source>
        <dbReference type="ARBA" id="ARBA00023015"/>
    </source>
</evidence>
<keyword evidence="3" id="KW-0744">Spermatogenesis</keyword>
<dbReference type="GO" id="GO:0030154">
    <property type="term" value="P:cell differentiation"/>
    <property type="evidence" value="ECO:0007669"/>
    <property type="project" value="UniProtKB-KW"/>
</dbReference>
<dbReference type="AlphaFoldDB" id="A0A8C0XDZ7"/>
<dbReference type="Gene3D" id="1.20.920.10">
    <property type="entry name" value="Bromodomain-like"/>
    <property type="match status" value="2"/>
</dbReference>
<dbReference type="SUPFAM" id="SSF47370">
    <property type="entry name" value="Bromodomain"/>
    <property type="match status" value="2"/>
</dbReference>
<dbReference type="GO" id="GO:0000785">
    <property type="term" value="C:chromatin"/>
    <property type="evidence" value="ECO:0007669"/>
    <property type="project" value="TreeGrafter"/>
</dbReference>
<sequence>MSLPSRQTAIVNPPPPEYINSKKSGRLTNQLQYLQKVVLKALWKHSFSWPFQQPVDAVKLRLPDYYTIVKKPMDLNTIKKRLENKYYAKASECIEDFNTMFSNCYLYNKPGDDIVLMAQALEKLFMQKLSQMPQDEQVVGGKERIKKDIQNVPVSCGKEKPSPRATEKVFKQQEIPSGFLEASVPPLNMVHEAPPDAGSQAVVQVSRGVKRKADTTTPTTSIAKASTESFPTLIENKSARTPPIKESMLKNVLLDSQQQYKVVKNVKITEQLKHCSEILKEMLAKKHLSYAWPFYNPIDANALGLHNYCDIVKNPMDLGTIKVIVAL</sequence>
<dbReference type="GO" id="GO:0006355">
    <property type="term" value="P:regulation of DNA-templated transcription"/>
    <property type="evidence" value="ECO:0007669"/>
    <property type="project" value="TreeGrafter"/>
</dbReference>
<keyword evidence="4" id="KW-0805">Transcription regulation</keyword>
<evidence type="ECO:0000256" key="3">
    <source>
        <dbReference type="ARBA" id="ARBA00022871"/>
    </source>
</evidence>
<evidence type="ECO:0000256" key="7">
    <source>
        <dbReference type="ARBA" id="ARBA00023254"/>
    </source>
</evidence>
<feature type="domain" description="Bromo" evidence="10">
    <location>
        <begin position="43"/>
        <end position="115"/>
    </location>
</feature>
<dbReference type="InterPro" id="IPR036427">
    <property type="entry name" value="Bromodomain-like_sf"/>
</dbReference>
<protein>
    <recommendedName>
        <fullName evidence="8">Bromodomain testis-specific protein</fullName>
    </recommendedName>
</protein>
<organism evidence="11">
    <name type="scientific">Castor canadensis</name>
    <name type="common">American beaver</name>
    <dbReference type="NCBI Taxonomy" id="51338"/>
    <lineage>
        <taxon>Eukaryota</taxon>
        <taxon>Metazoa</taxon>
        <taxon>Chordata</taxon>
        <taxon>Craniata</taxon>
        <taxon>Vertebrata</taxon>
        <taxon>Euteleostomi</taxon>
        <taxon>Mammalia</taxon>
        <taxon>Eutheria</taxon>
        <taxon>Euarchontoglires</taxon>
        <taxon>Glires</taxon>
        <taxon>Rodentia</taxon>
        <taxon>Castorimorpha</taxon>
        <taxon>Castoridae</taxon>
        <taxon>Castor</taxon>
    </lineage>
</organism>
<evidence type="ECO:0000256" key="5">
    <source>
        <dbReference type="ARBA" id="ARBA00023117"/>
    </source>
</evidence>
<evidence type="ECO:0000256" key="8">
    <source>
        <dbReference type="ARBA" id="ARBA00040033"/>
    </source>
</evidence>
<evidence type="ECO:0000256" key="6">
    <source>
        <dbReference type="ARBA" id="ARBA00023163"/>
    </source>
</evidence>
<evidence type="ECO:0000259" key="10">
    <source>
        <dbReference type="PROSITE" id="PS50014"/>
    </source>
</evidence>
<keyword evidence="7" id="KW-0469">Meiosis</keyword>
<dbReference type="GO" id="GO:0007283">
    <property type="term" value="P:spermatogenesis"/>
    <property type="evidence" value="ECO:0007669"/>
    <property type="project" value="UniProtKB-KW"/>
</dbReference>
<dbReference type="PROSITE" id="PS00633">
    <property type="entry name" value="BROMODOMAIN_1"/>
    <property type="match status" value="1"/>
</dbReference>
<dbReference type="FunFam" id="1.20.920.10:FF:000002">
    <property type="entry name" value="Bromodomain-containing protein 4"/>
    <property type="match status" value="1"/>
</dbReference>
<dbReference type="PRINTS" id="PR00503">
    <property type="entry name" value="BROMODOMAIN"/>
</dbReference>
<dbReference type="InterPro" id="IPR050935">
    <property type="entry name" value="Bromo_chromatin_reader"/>
</dbReference>
<evidence type="ECO:0000256" key="1">
    <source>
        <dbReference type="ARBA" id="ARBA00022737"/>
    </source>
</evidence>
<dbReference type="GO" id="GO:0006338">
    <property type="term" value="P:chromatin remodeling"/>
    <property type="evidence" value="ECO:0007669"/>
    <property type="project" value="TreeGrafter"/>
</dbReference>
<dbReference type="Ensembl" id="ENSCCNT00000033849.1">
    <property type="protein sequence ID" value="ENSCCNP00000026718.1"/>
    <property type="gene ID" value="ENSCCNG00000025889.1"/>
</dbReference>
<keyword evidence="1" id="KW-0677">Repeat</keyword>
<dbReference type="GO" id="GO:0051321">
    <property type="term" value="P:meiotic cell cycle"/>
    <property type="evidence" value="ECO:0007669"/>
    <property type="project" value="UniProtKB-KW"/>
</dbReference>
<dbReference type="PROSITE" id="PS50014">
    <property type="entry name" value="BROMODOMAIN_2"/>
    <property type="match status" value="2"/>
</dbReference>
<keyword evidence="2" id="KW-0221">Differentiation</keyword>
<dbReference type="CDD" id="cd05497">
    <property type="entry name" value="Bromo_Brdt_I_like"/>
    <property type="match status" value="1"/>
</dbReference>
<proteinExistence type="predicted"/>
<dbReference type="PANTHER" id="PTHR22880">
    <property type="entry name" value="FALZ-RELATED BROMODOMAIN-CONTAINING PROTEINS"/>
    <property type="match status" value="1"/>
</dbReference>
<dbReference type="InterPro" id="IPR001487">
    <property type="entry name" value="Bromodomain"/>
</dbReference>
<dbReference type="InterPro" id="IPR018359">
    <property type="entry name" value="Bromodomain_CS"/>
</dbReference>
<evidence type="ECO:0000313" key="11">
    <source>
        <dbReference type="Ensembl" id="ENSCCNP00000026718.1"/>
    </source>
</evidence>
<evidence type="ECO:0000256" key="9">
    <source>
        <dbReference type="PROSITE-ProRule" id="PRU00035"/>
    </source>
</evidence>
<keyword evidence="5 9" id="KW-0103">Bromodomain</keyword>
<name>A0A8C0XDZ7_CASCN</name>
<dbReference type="GO" id="GO:0005634">
    <property type="term" value="C:nucleus"/>
    <property type="evidence" value="ECO:0007669"/>
    <property type="project" value="TreeGrafter"/>
</dbReference>
<dbReference type="InterPro" id="IPR043508">
    <property type="entry name" value="Bromo_Brdt_I"/>
</dbReference>
<dbReference type="Pfam" id="PF00439">
    <property type="entry name" value="Bromodomain"/>
    <property type="match status" value="1"/>
</dbReference>
<evidence type="ECO:0000256" key="2">
    <source>
        <dbReference type="ARBA" id="ARBA00022782"/>
    </source>
</evidence>
<dbReference type="SMART" id="SM00297">
    <property type="entry name" value="BROMO"/>
    <property type="match status" value="1"/>
</dbReference>